<dbReference type="PANTHER" id="PTHR43406:SF1">
    <property type="entry name" value="TRYPTOPHAN SYNTHASE ALPHA CHAIN, CHLOROPLASTIC"/>
    <property type="match status" value="1"/>
</dbReference>
<gene>
    <name evidence="8" type="primary">trpA</name>
    <name evidence="10" type="ORF">CYJ41_06715</name>
</gene>
<dbReference type="Proteomes" id="UP000234639">
    <property type="component" value="Unassembled WGS sequence"/>
</dbReference>
<dbReference type="GO" id="GO:0005829">
    <property type="term" value="C:cytosol"/>
    <property type="evidence" value="ECO:0007669"/>
    <property type="project" value="TreeGrafter"/>
</dbReference>
<keyword evidence="3 8" id="KW-0028">Amino-acid biosynthesis</keyword>
<dbReference type="PROSITE" id="PS00167">
    <property type="entry name" value="TRP_SYNTHASE_ALPHA"/>
    <property type="match status" value="1"/>
</dbReference>
<feature type="active site" description="Proton acceptor" evidence="8">
    <location>
        <position position="49"/>
    </location>
</feature>
<comment type="catalytic activity">
    <reaction evidence="7 8">
        <text>(1S,2R)-1-C-(indol-3-yl)glycerol 3-phosphate + L-serine = D-glyceraldehyde 3-phosphate + L-tryptophan + H2O</text>
        <dbReference type="Rhea" id="RHEA:10532"/>
        <dbReference type="ChEBI" id="CHEBI:15377"/>
        <dbReference type="ChEBI" id="CHEBI:33384"/>
        <dbReference type="ChEBI" id="CHEBI:57912"/>
        <dbReference type="ChEBI" id="CHEBI:58866"/>
        <dbReference type="ChEBI" id="CHEBI:59776"/>
        <dbReference type="EC" id="4.2.1.20"/>
    </reaction>
</comment>
<evidence type="ECO:0000256" key="6">
    <source>
        <dbReference type="ARBA" id="ARBA00023239"/>
    </source>
</evidence>
<dbReference type="PANTHER" id="PTHR43406">
    <property type="entry name" value="TRYPTOPHAN SYNTHASE, ALPHA CHAIN"/>
    <property type="match status" value="1"/>
</dbReference>
<dbReference type="Gene3D" id="3.20.20.70">
    <property type="entry name" value="Aldolase class I"/>
    <property type="match status" value="1"/>
</dbReference>
<comment type="pathway">
    <text evidence="1 8">Amino-acid biosynthesis; L-tryptophan biosynthesis; L-tryptophan from chorismate: step 5/5.</text>
</comment>
<keyword evidence="4 8" id="KW-0822">Tryptophan biosynthesis</keyword>
<dbReference type="RefSeq" id="WP_101637492.1">
    <property type="nucleotide sequence ID" value="NZ_PKHU01000006.1"/>
</dbReference>
<dbReference type="InterPro" id="IPR013785">
    <property type="entry name" value="Aldolase_TIM"/>
</dbReference>
<keyword evidence="5 8" id="KW-0057">Aromatic amino acid biosynthesis</keyword>
<sequence length="254" mass="28300">MDKIKASFDKKLKNGKKANIGYIVAGYPDLNYTKELINNLDKCSIDILELGIPYTDPLADGKVIFDASFKACQNDVNTDKVFEMLKECKTNKCLVFLVYYNLIFCYGLENFVKKAKEVGISGLIVPDLPCEESDELFEICKKYEISLIPLISITSEYRLKKLLEKSSGFIYAIGSIGVTGGKQTPISRLKNMISDIKKASDLPIAVGFGIRTNEDVKLTKTYADGVIVGTSIVKLLNKFSVEEALVKIDEIFKD</sequence>
<evidence type="ECO:0000256" key="9">
    <source>
        <dbReference type="RuleBase" id="RU003662"/>
    </source>
</evidence>
<comment type="function">
    <text evidence="8">The alpha subunit is responsible for the aldol cleavage of indoleglycerol phosphate to indole and glyceraldehyde 3-phosphate.</text>
</comment>
<evidence type="ECO:0000313" key="11">
    <source>
        <dbReference type="Proteomes" id="UP000234639"/>
    </source>
</evidence>
<keyword evidence="6 8" id="KW-0456">Lyase</keyword>
<evidence type="ECO:0000256" key="1">
    <source>
        <dbReference type="ARBA" id="ARBA00004733"/>
    </source>
</evidence>
<dbReference type="SUPFAM" id="SSF51366">
    <property type="entry name" value="Ribulose-phoshate binding barrel"/>
    <property type="match status" value="1"/>
</dbReference>
<accession>A0A2I1N8S1</accession>
<dbReference type="HAMAP" id="MF_00131">
    <property type="entry name" value="Trp_synth_alpha"/>
    <property type="match status" value="1"/>
</dbReference>
<dbReference type="EMBL" id="PKHU01000006">
    <property type="protein sequence ID" value="PKZ28790.1"/>
    <property type="molecule type" value="Genomic_DNA"/>
</dbReference>
<protein>
    <recommendedName>
        <fullName evidence="8">Tryptophan synthase alpha chain</fullName>
        <ecNumber evidence="8">4.2.1.20</ecNumber>
    </recommendedName>
</protein>
<organism evidence="10 11">
    <name type="scientific">Campylobacter ureolyticus</name>
    <dbReference type="NCBI Taxonomy" id="827"/>
    <lineage>
        <taxon>Bacteria</taxon>
        <taxon>Pseudomonadati</taxon>
        <taxon>Campylobacterota</taxon>
        <taxon>Epsilonproteobacteria</taxon>
        <taxon>Campylobacterales</taxon>
        <taxon>Campylobacteraceae</taxon>
        <taxon>Campylobacter</taxon>
    </lineage>
</organism>
<evidence type="ECO:0000256" key="3">
    <source>
        <dbReference type="ARBA" id="ARBA00022605"/>
    </source>
</evidence>
<dbReference type="UniPathway" id="UPA00035">
    <property type="reaction ID" value="UER00044"/>
</dbReference>
<evidence type="ECO:0000256" key="4">
    <source>
        <dbReference type="ARBA" id="ARBA00022822"/>
    </source>
</evidence>
<dbReference type="InterPro" id="IPR011060">
    <property type="entry name" value="RibuloseP-bd_barrel"/>
</dbReference>
<evidence type="ECO:0000256" key="7">
    <source>
        <dbReference type="ARBA" id="ARBA00049047"/>
    </source>
</evidence>
<evidence type="ECO:0000256" key="8">
    <source>
        <dbReference type="HAMAP-Rule" id="MF_00131"/>
    </source>
</evidence>
<dbReference type="Pfam" id="PF00290">
    <property type="entry name" value="Trp_syntA"/>
    <property type="match status" value="1"/>
</dbReference>
<dbReference type="EC" id="4.2.1.20" evidence="8"/>
<feature type="active site" description="Proton acceptor" evidence="8">
    <location>
        <position position="60"/>
    </location>
</feature>
<proteinExistence type="inferred from homology"/>
<evidence type="ECO:0000256" key="2">
    <source>
        <dbReference type="ARBA" id="ARBA00011270"/>
    </source>
</evidence>
<evidence type="ECO:0000256" key="5">
    <source>
        <dbReference type="ARBA" id="ARBA00023141"/>
    </source>
</evidence>
<evidence type="ECO:0000313" key="10">
    <source>
        <dbReference type="EMBL" id="PKZ28790.1"/>
    </source>
</evidence>
<comment type="subunit">
    <text evidence="2 8">Tetramer of two alpha and two beta chains.</text>
</comment>
<name>A0A2I1N8S1_9BACT</name>
<dbReference type="InterPro" id="IPR002028">
    <property type="entry name" value="Trp_synthase_suA"/>
</dbReference>
<dbReference type="InterPro" id="IPR018204">
    <property type="entry name" value="Trp_synthase_alpha_AS"/>
</dbReference>
<dbReference type="CDD" id="cd04724">
    <property type="entry name" value="Tryptophan_synthase_alpha"/>
    <property type="match status" value="1"/>
</dbReference>
<dbReference type="NCBIfam" id="TIGR00262">
    <property type="entry name" value="trpA"/>
    <property type="match status" value="1"/>
</dbReference>
<comment type="caution">
    <text evidence="10">The sequence shown here is derived from an EMBL/GenBank/DDBJ whole genome shotgun (WGS) entry which is preliminary data.</text>
</comment>
<dbReference type="GO" id="GO:0004834">
    <property type="term" value="F:tryptophan synthase activity"/>
    <property type="evidence" value="ECO:0007669"/>
    <property type="project" value="UniProtKB-UniRule"/>
</dbReference>
<comment type="similarity">
    <text evidence="8 9">Belongs to the TrpA family.</text>
</comment>
<dbReference type="AlphaFoldDB" id="A0A2I1N8S1"/>
<reference evidence="10 11" key="1">
    <citation type="submission" date="2017-12" db="EMBL/GenBank/DDBJ databases">
        <title>Phylogenetic diversity of female urinary microbiome.</title>
        <authorList>
            <person name="Thomas-White K."/>
            <person name="Wolfe A.J."/>
        </authorList>
    </citation>
    <scope>NUCLEOTIDE SEQUENCE [LARGE SCALE GENOMIC DNA]</scope>
    <source>
        <strain evidence="10 11">UMB0112</strain>
    </source>
</reference>